<organism evidence="10 11">
    <name type="scientific">Exophiala sideris</name>
    <dbReference type="NCBI Taxonomy" id="1016849"/>
    <lineage>
        <taxon>Eukaryota</taxon>
        <taxon>Fungi</taxon>
        <taxon>Dikarya</taxon>
        <taxon>Ascomycota</taxon>
        <taxon>Pezizomycotina</taxon>
        <taxon>Eurotiomycetes</taxon>
        <taxon>Chaetothyriomycetidae</taxon>
        <taxon>Chaetothyriales</taxon>
        <taxon>Herpotrichiellaceae</taxon>
        <taxon>Exophiala</taxon>
    </lineage>
</organism>
<keyword evidence="5 8" id="KW-1133">Transmembrane helix</keyword>
<evidence type="ECO:0000256" key="7">
    <source>
        <dbReference type="RuleBase" id="RU003346"/>
    </source>
</evidence>
<dbReference type="GO" id="GO:0016020">
    <property type="term" value="C:membrane"/>
    <property type="evidence" value="ECO:0007669"/>
    <property type="project" value="UniProtKB-SubCell"/>
</dbReference>
<reference evidence="10 11" key="1">
    <citation type="submission" date="2015-01" db="EMBL/GenBank/DDBJ databases">
        <title>The Genome Sequence of Exophiala sideris CBS121828.</title>
        <authorList>
            <consortium name="The Broad Institute Genomics Platform"/>
            <person name="Cuomo C."/>
            <person name="de Hoog S."/>
            <person name="Gorbushina A."/>
            <person name="Stielow B."/>
            <person name="Teixiera M."/>
            <person name="Abouelleil A."/>
            <person name="Chapman S.B."/>
            <person name="Priest M."/>
            <person name="Young S.K."/>
            <person name="Wortman J."/>
            <person name="Nusbaum C."/>
            <person name="Birren B."/>
        </authorList>
    </citation>
    <scope>NUCLEOTIDE SEQUENCE [LARGE SCALE GENOMIC DNA]</scope>
    <source>
        <strain evidence="10 11">CBS 121828</strain>
    </source>
</reference>
<sequence>MTTGKMKAQRKITFFNLAIVLALCLGSLTYGYTFSIVSTTLGQPSWFEYFDLTQVATEPRYAYTNSIIGAMSGCFSVGGLFGALFNGWSCDYLGRRKTLLVATPIAIIGGALQGGAAHIAMFLIGRVLGGFAVGILVVLVPLFQSEIAPPATRGFLVSQHGVVLVFGYSLAAWIGVASYFSKNPAFQWRFPLCIQCLFPLAMLILTPFLPESPRWLLMNDRFDEAWAIVLKLHADGKDPGAEDVHFATEEFYQMRRQVAADKAVASQETLMTLFTKPSYRKRMICGFLTMFGAESTGILVIYNYSVLLYQGLGFSGSLPLILAAAYVSVACCGNYVNSLLIDRVGRVKLLLIGFTGCLITLCFESAMSALYIGTTPMNHAGLSAGVFFLFLYITFYGCCIDANTYVYCSEIFPTHIRSRGLSFSVACLFLSTIAYLEAAPTAFAQVGWKYYLLFIILTAINIPLIWYYFPETKGLSLEEIGEKFGDEIVMHLTDLTDEQRAELDREIASNKLQAGAVHVETKAEPNSLTEKSLA</sequence>
<dbReference type="Gene3D" id="1.20.1250.20">
    <property type="entry name" value="MFS general substrate transporter like domains"/>
    <property type="match status" value="1"/>
</dbReference>
<evidence type="ECO:0000259" key="9">
    <source>
        <dbReference type="PROSITE" id="PS50850"/>
    </source>
</evidence>
<dbReference type="InterPro" id="IPR020846">
    <property type="entry name" value="MFS_dom"/>
</dbReference>
<dbReference type="SUPFAM" id="SSF103473">
    <property type="entry name" value="MFS general substrate transporter"/>
    <property type="match status" value="1"/>
</dbReference>
<feature type="transmembrane region" description="Helical" evidence="8">
    <location>
        <begin position="420"/>
        <end position="438"/>
    </location>
</feature>
<dbReference type="InterPro" id="IPR005828">
    <property type="entry name" value="MFS_sugar_transport-like"/>
</dbReference>
<dbReference type="NCBIfam" id="TIGR00879">
    <property type="entry name" value="SP"/>
    <property type="match status" value="1"/>
</dbReference>
<evidence type="ECO:0000256" key="5">
    <source>
        <dbReference type="ARBA" id="ARBA00022989"/>
    </source>
</evidence>
<dbReference type="InterPro" id="IPR050360">
    <property type="entry name" value="MFS_Sugar_Transporters"/>
</dbReference>
<comment type="subcellular location">
    <subcellularLocation>
        <location evidence="1">Membrane</location>
        <topology evidence="1">Multi-pass membrane protein</topology>
    </subcellularLocation>
</comment>
<dbReference type="FunFam" id="1.20.1250.20:FF:000134">
    <property type="entry name" value="MFS sugar transporter protein"/>
    <property type="match status" value="1"/>
</dbReference>
<dbReference type="Pfam" id="PF00083">
    <property type="entry name" value="Sugar_tr"/>
    <property type="match status" value="1"/>
</dbReference>
<keyword evidence="3 7" id="KW-0813">Transport</keyword>
<dbReference type="AlphaFoldDB" id="A0A0D1YNR3"/>
<dbReference type="GO" id="GO:0005351">
    <property type="term" value="F:carbohydrate:proton symporter activity"/>
    <property type="evidence" value="ECO:0007669"/>
    <property type="project" value="TreeGrafter"/>
</dbReference>
<feature type="transmembrane region" description="Helical" evidence="8">
    <location>
        <begin position="12"/>
        <end position="32"/>
    </location>
</feature>
<dbReference type="InterPro" id="IPR005829">
    <property type="entry name" value="Sugar_transporter_CS"/>
</dbReference>
<keyword evidence="4 8" id="KW-0812">Transmembrane</keyword>
<feature type="transmembrane region" description="Helical" evidence="8">
    <location>
        <begin position="67"/>
        <end position="86"/>
    </location>
</feature>
<dbReference type="PROSITE" id="PS50850">
    <property type="entry name" value="MFS"/>
    <property type="match status" value="1"/>
</dbReference>
<evidence type="ECO:0000256" key="2">
    <source>
        <dbReference type="ARBA" id="ARBA00010992"/>
    </source>
</evidence>
<dbReference type="HOGENOM" id="CLU_001265_30_13_1"/>
<evidence type="ECO:0000256" key="6">
    <source>
        <dbReference type="ARBA" id="ARBA00023136"/>
    </source>
</evidence>
<evidence type="ECO:0000256" key="3">
    <source>
        <dbReference type="ARBA" id="ARBA00022448"/>
    </source>
</evidence>
<feature type="domain" description="Major facilitator superfamily (MFS) profile" evidence="9">
    <location>
        <begin position="19"/>
        <end position="473"/>
    </location>
</feature>
<keyword evidence="6 8" id="KW-0472">Membrane</keyword>
<evidence type="ECO:0000256" key="1">
    <source>
        <dbReference type="ARBA" id="ARBA00004141"/>
    </source>
</evidence>
<name>A0A0D1YNR3_9EURO</name>
<feature type="transmembrane region" description="Helical" evidence="8">
    <location>
        <begin position="188"/>
        <end position="209"/>
    </location>
</feature>
<evidence type="ECO:0000313" key="10">
    <source>
        <dbReference type="EMBL" id="KIV82819.1"/>
    </source>
</evidence>
<dbReference type="PANTHER" id="PTHR48022">
    <property type="entry name" value="PLASTIDIC GLUCOSE TRANSPORTER 4"/>
    <property type="match status" value="1"/>
</dbReference>
<dbReference type="EMBL" id="KN846952">
    <property type="protein sequence ID" value="KIV82819.1"/>
    <property type="molecule type" value="Genomic_DNA"/>
</dbReference>
<evidence type="ECO:0000256" key="4">
    <source>
        <dbReference type="ARBA" id="ARBA00022692"/>
    </source>
</evidence>
<feature type="transmembrane region" description="Helical" evidence="8">
    <location>
        <begin position="384"/>
        <end position="408"/>
    </location>
</feature>
<dbReference type="InterPro" id="IPR036259">
    <property type="entry name" value="MFS_trans_sf"/>
</dbReference>
<comment type="similarity">
    <text evidence="2 7">Belongs to the major facilitator superfamily. Sugar transporter (TC 2.A.1.1) family.</text>
</comment>
<feature type="transmembrane region" description="Helical" evidence="8">
    <location>
        <begin position="98"/>
        <end position="117"/>
    </location>
</feature>
<gene>
    <name evidence="10" type="ORF">PV11_04893</name>
</gene>
<protein>
    <recommendedName>
        <fullName evidence="9">Major facilitator superfamily (MFS) profile domain-containing protein</fullName>
    </recommendedName>
</protein>
<feature type="transmembrane region" description="Helical" evidence="8">
    <location>
        <begin position="316"/>
        <end position="337"/>
    </location>
</feature>
<evidence type="ECO:0000256" key="8">
    <source>
        <dbReference type="SAM" id="Phobius"/>
    </source>
</evidence>
<proteinExistence type="inferred from homology"/>
<dbReference type="PROSITE" id="PS00217">
    <property type="entry name" value="SUGAR_TRANSPORT_2"/>
    <property type="match status" value="1"/>
</dbReference>
<dbReference type="PANTHER" id="PTHR48022:SF38">
    <property type="entry name" value="MAJOR FACILITATOR SUPERFAMILY (MFS) PROFILE DOMAIN-CONTAINING PROTEIN-RELATED"/>
    <property type="match status" value="1"/>
</dbReference>
<dbReference type="PRINTS" id="PR00171">
    <property type="entry name" value="SUGRTRNSPORT"/>
</dbReference>
<feature type="transmembrane region" description="Helical" evidence="8">
    <location>
        <begin position="450"/>
        <end position="469"/>
    </location>
</feature>
<dbReference type="OrthoDB" id="6612291at2759"/>
<feature type="transmembrane region" description="Helical" evidence="8">
    <location>
        <begin position="349"/>
        <end position="372"/>
    </location>
</feature>
<dbReference type="Proteomes" id="UP000053599">
    <property type="component" value="Unassembled WGS sequence"/>
</dbReference>
<dbReference type="InterPro" id="IPR003663">
    <property type="entry name" value="Sugar/inositol_transpt"/>
</dbReference>
<feature type="transmembrane region" description="Helical" evidence="8">
    <location>
        <begin position="155"/>
        <end position="176"/>
    </location>
</feature>
<accession>A0A0D1YNR3</accession>
<feature type="transmembrane region" description="Helical" evidence="8">
    <location>
        <begin position="283"/>
        <end position="304"/>
    </location>
</feature>
<evidence type="ECO:0000313" key="11">
    <source>
        <dbReference type="Proteomes" id="UP000053599"/>
    </source>
</evidence>
<feature type="transmembrane region" description="Helical" evidence="8">
    <location>
        <begin position="123"/>
        <end position="143"/>
    </location>
</feature>